<dbReference type="EMBL" id="JWZX01003352">
    <property type="protein sequence ID" value="KOO21546.1"/>
    <property type="molecule type" value="Genomic_DNA"/>
</dbReference>
<feature type="non-terminal residue" evidence="1">
    <location>
        <position position="83"/>
    </location>
</feature>
<gene>
    <name evidence="1" type="ORF">Ctob_000461</name>
</gene>
<sequence>MNSDDLLSASLIEVPVWWTGAATPLPPASVPLGFDGSSAIEIAGAVAGYGAVAGTGAVAGATPRVALSTASPWVRPGAVSGAP</sequence>
<organism evidence="1 2">
    <name type="scientific">Chrysochromulina tobinii</name>
    <dbReference type="NCBI Taxonomy" id="1460289"/>
    <lineage>
        <taxon>Eukaryota</taxon>
        <taxon>Haptista</taxon>
        <taxon>Haptophyta</taxon>
        <taxon>Prymnesiophyceae</taxon>
        <taxon>Prymnesiales</taxon>
        <taxon>Chrysochromulinaceae</taxon>
        <taxon>Chrysochromulina</taxon>
    </lineage>
</organism>
<dbReference type="AlphaFoldDB" id="A0A0M0J4Q1"/>
<comment type="caution">
    <text evidence="1">The sequence shown here is derived from an EMBL/GenBank/DDBJ whole genome shotgun (WGS) entry which is preliminary data.</text>
</comment>
<proteinExistence type="predicted"/>
<keyword evidence="2" id="KW-1185">Reference proteome</keyword>
<protein>
    <submittedName>
        <fullName evidence="1">Uncharacterized protein</fullName>
    </submittedName>
</protein>
<reference evidence="2" key="1">
    <citation type="journal article" date="2015" name="PLoS Genet.">
        <title>Genome Sequence and Transcriptome Analyses of Chrysochromulina tobin: Metabolic Tools for Enhanced Algal Fitness in the Prominent Order Prymnesiales (Haptophyceae).</title>
        <authorList>
            <person name="Hovde B.T."/>
            <person name="Deodato C.R."/>
            <person name="Hunsperger H.M."/>
            <person name="Ryken S.A."/>
            <person name="Yost W."/>
            <person name="Jha R.K."/>
            <person name="Patterson J."/>
            <person name="Monnat R.J. Jr."/>
            <person name="Barlow S.B."/>
            <person name="Starkenburg S.R."/>
            <person name="Cattolico R.A."/>
        </authorList>
    </citation>
    <scope>NUCLEOTIDE SEQUENCE</scope>
    <source>
        <strain evidence="2">CCMP291</strain>
    </source>
</reference>
<evidence type="ECO:0000313" key="1">
    <source>
        <dbReference type="EMBL" id="KOO21546.1"/>
    </source>
</evidence>
<name>A0A0M0J4Q1_9EUKA</name>
<dbReference type="Proteomes" id="UP000037460">
    <property type="component" value="Unassembled WGS sequence"/>
</dbReference>
<evidence type="ECO:0000313" key="2">
    <source>
        <dbReference type="Proteomes" id="UP000037460"/>
    </source>
</evidence>
<accession>A0A0M0J4Q1</accession>